<keyword evidence="10" id="KW-0233">DNA recombination</keyword>
<name>A0AA97NZG1_PYRO3</name>
<keyword evidence="13" id="KW-0469">Meiosis</keyword>
<evidence type="ECO:0000256" key="2">
    <source>
        <dbReference type="ARBA" id="ARBA00004123"/>
    </source>
</evidence>
<dbReference type="Pfam" id="PF02732">
    <property type="entry name" value="ERCC4"/>
    <property type="match status" value="1"/>
</dbReference>
<dbReference type="FunFam" id="1.10.150.670:FF:000004">
    <property type="entry name" value="Crossover junction endonuclease EME1"/>
    <property type="match status" value="1"/>
</dbReference>
<feature type="compositionally biased region" description="Basic residues" evidence="14">
    <location>
        <begin position="609"/>
        <end position="619"/>
    </location>
</feature>
<feature type="region of interest" description="Disordered" evidence="14">
    <location>
        <begin position="337"/>
        <end position="403"/>
    </location>
</feature>
<dbReference type="GO" id="GO:0031573">
    <property type="term" value="P:mitotic intra-S DNA damage checkpoint signaling"/>
    <property type="evidence" value="ECO:0007669"/>
    <property type="project" value="TreeGrafter"/>
</dbReference>
<gene>
    <name evidence="16" type="ORF">OOU_Y34scaffold00512g1</name>
</gene>
<evidence type="ECO:0000256" key="9">
    <source>
        <dbReference type="ARBA" id="ARBA00022842"/>
    </source>
</evidence>
<keyword evidence="6" id="KW-0255">Endonuclease</keyword>
<evidence type="ECO:0000313" key="16">
    <source>
        <dbReference type="EMBL" id="ELQ39208.1"/>
    </source>
</evidence>
<dbReference type="Gene3D" id="3.40.50.10130">
    <property type="match status" value="1"/>
</dbReference>
<feature type="compositionally biased region" description="Polar residues" evidence="14">
    <location>
        <begin position="365"/>
        <end position="374"/>
    </location>
</feature>
<evidence type="ECO:0000256" key="12">
    <source>
        <dbReference type="ARBA" id="ARBA00023242"/>
    </source>
</evidence>
<evidence type="ECO:0000256" key="4">
    <source>
        <dbReference type="ARBA" id="ARBA00022722"/>
    </source>
</evidence>
<dbReference type="GO" id="GO:0048476">
    <property type="term" value="C:Holliday junction resolvase complex"/>
    <property type="evidence" value="ECO:0007669"/>
    <property type="project" value="InterPro"/>
</dbReference>
<keyword evidence="11" id="KW-0234">DNA repair</keyword>
<feature type="region of interest" description="Disordered" evidence="14">
    <location>
        <begin position="40"/>
        <end position="84"/>
    </location>
</feature>
<dbReference type="InterPro" id="IPR033310">
    <property type="entry name" value="Mms4/EME1/EME2"/>
</dbReference>
<feature type="compositionally biased region" description="Basic and acidic residues" evidence="14">
    <location>
        <begin position="206"/>
        <end position="222"/>
    </location>
</feature>
<evidence type="ECO:0000256" key="7">
    <source>
        <dbReference type="ARBA" id="ARBA00022763"/>
    </source>
</evidence>
<organism evidence="16">
    <name type="scientific">Pyricularia oryzae (strain Y34)</name>
    <name type="common">Rice blast fungus</name>
    <name type="synonym">Magnaporthe oryzae</name>
    <dbReference type="NCBI Taxonomy" id="1143189"/>
    <lineage>
        <taxon>Eukaryota</taxon>
        <taxon>Fungi</taxon>
        <taxon>Dikarya</taxon>
        <taxon>Ascomycota</taxon>
        <taxon>Pezizomycotina</taxon>
        <taxon>Sordariomycetes</taxon>
        <taxon>Sordariomycetidae</taxon>
        <taxon>Magnaporthales</taxon>
        <taxon>Pyriculariaceae</taxon>
        <taxon>Pyricularia</taxon>
    </lineage>
</organism>
<feature type="region of interest" description="Disordered" evidence="14">
    <location>
        <begin position="595"/>
        <end position="619"/>
    </location>
</feature>
<dbReference type="GO" id="GO:0008821">
    <property type="term" value="F:crossover junction DNA endonuclease activity"/>
    <property type="evidence" value="ECO:0007669"/>
    <property type="project" value="TreeGrafter"/>
</dbReference>
<dbReference type="GO" id="GO:0006302">
    <property type="term" value="P:double-strand break repair"/>
    <property type="evidence" value="ECO:0007669"/>
    <property type="project" value="TreeGrafter"/>
</dbReference>
<dbReference type="GO" id="GO:0003677">
    <property type="term" value="F:DNA binding"/>
    <property type="evidence" value="ECO:0007669"/>
    <property type="project" value="InterPro"/>
</dbReference>
<evidence type="ECO:0000256" key="13">
    <source>
        <dbReference type="ARBA" id="ARBA00023254"/>
    </source>
</evidence>
<evidence type="ECO:0000256" key="11">
    <source>
        <dbReference type="ARBA" id="ARBA00023204"/>
    </source>
</evidence>
<feature type="compositionally biased region" description="Polar residues" evidence="14">
    <location>
        <begin position="52"/>
        <end position="82"/>
    </location>
</feature>
<proteinExistence type="inferred from homology"/>
<dbReference type="InterPro" id="IPR042530">
    <property type="entry name" value="EME1/EME2_C"/>
</dbReference>
<dbReference type="GO" id="GO:0005634">
    <property type="term" value="C:nucleus"/>
    <property type="evidence" value="ECO:0007669"/>
    <property type="project" value="UniProtKB-SubCell"/>
</dbReference>
<dbReference type="Gene3D" id="1.10.150.670">
    <property type="entry name" value="Crossover junction endonuclease EME1, DNA-binding domain"/>
    <property type="match status" value="1"/>
</dbReference>
<comment type="similarity">
    <text evidence="3">Belongs to the EME1/MMS4 family.</text>
</comment>
<dbReference type="CDD" id="cd20085">
    <property type="entry name" value="XPF_nuclease_Mms4"/>
    <property type="match status" value="1"/>
</dbReference>
<keyword evidence="8" id="KW-0378">Hydrolase</keyword>
<comment type="cofactor">
    <cofactor evidence="1">
        <name>Mg(2+)</name>
        <dbReference type="ChEBI" id="CHEBI:18420"/>
    </cofactor>
</comment>
<feature type="compositionally biased region" description="Low complexity" evidence="14">
    <location>
        <begin position="141"/>
        <end position="151"/>
    </location>
</feature>
<keyword evidence="12" id="KW-0539">Nucleus</keyword>
<evidence type="ECO:0000256" key="3">
    <source>
        <dbReference type="ARBA" id="ARBA00005313"/>
    </source>
</evidence>
<evidence type="ECO:0000256" key="10">
    <source>
        <dbReference type="ARBA" id="ARBA00023172"/>
    </source>
</evidence>
<dbReference type="GO" id="GO:0000712">
    <property type="term" value="P:resolution of meiotic recombination intermediates"/>
    <property type="evidence" value="ECO:0007669"/>
    <property type="project" value="TreeGrafter"/>
</dbReference>
<dbReference type="AlphaFoldDB" id="A0AA97NZG1"/>
<reference evidence="16" key="1">
    <citation type="journal article" date="2012" name="PLoS Genet.">
        <title>Comparative analysis of the genomes of two field isolates of the rice blast fungus Magnaporthe oryzae.</title>
        <authorList>
            <person name="Xue M."/>
            <person name="Yang J."/>
            <person name="Li Z."/>
            <person name="Hu S."/>
            <person name="Yao N."/>
            <person name="Dean R.A."/>
            <person name="Zhao W."/>
            <person name="Shen M."/>
            <person name="Zhang H."/>
            <person name="Li C."/>
            <person name="Liu L."/>
            <person name="Cao L."/>
            <person name="Xu X."/>
            <person name="Xing Y."/>
            <person name="Hsiang T."/>
            <person name="Zhang Z."/>
            <person name="Xu J.R."/>
            <person name="Peng Y.L."/>
        </authorList>
    </citation>
    <scope>NUCLEOTIDE SEQUENCE</scope>
    <source>
        <strain evidence="16">Y34</strain>
    </source>
</reference>
<keyword evidence="4" id="KW-0540">Nuclease</keyword>
<comment type="subcellular location">
    <subcellularLocation>
        <location evidence="2">Nucleus</location>
    </subcellularLocation>
</comment>
<accession>A0AA97NZG1</accession>
<dbReference type="InterPro" id="IPR006166">
    <property type="entry name" value="ERCC4_domain"/>
</dbReference>
<keyword evidence="7" id="KW-0227">DNA damage</keyword>
<evidence type="ECO:0000256" key="5">
    <source>
        <dbReference type="ARBA" id="ARBA00022723"/>
    </source>
</evidence>
<dbReference type="Proteomes" id="UP000011086">
    <property type="component" value="Unassembled WGS sequence"/>
</dbReference>
<feature type="region of interest" description="Disordered" evidence="14">
    <location>
        <begin position="141"/>
        <end position="271"/>
    </location>
</feature>
<dbReference type="SMART" id="SM00891">
    <property type="entry name" value="ERCC4"/>
    <property type="match status" value="1"/>
</dbReference>
<feature type="compositionally biased region" description="Basic and acidic residues" evidence="14">
    <location>
        <begin position="384"/>
        <end position="403"/>
    </location>
</feature>
<dbReference type="PANTHER" id="PTHR21077">
    <property type="entry name" value="EME1 PROTEIN"/>
    <property type="match status" value="1"/>
</dbReference>
<evidence type="ECO:0000259" key="15">
    <source>
        <dbReference type="SMART" id="SM00891"/>
    </source>
</evidence>
<dbReference type="EMBL" id="JH793133">
    <property type="protein sequence ID" value="ELQ39208.1"/>
    <property type="molecule type" value="Genomic_DNA"/>
</dbReference>
<dbReference type="PANTHER" id="PTHR21077:SF5">
    <property type="entry name" value="CROSSOVER JUNCTION ENDONUCLEASE MMS4"/>
    <property type="match status" value="1"/>
</dbReference>
<dbReference type="GO" id="GO:0046872">
    <property type="term" value="F:metal ion binding"/>
    <property type="evidence" value="ECO:0007669"/>
    <property type="project" value="UniProtKB-KW"/>
</dbReference>
<dbReference type="InterPro" id="IPR047521">
    <property type="entry name" value="XPF_nuclease_EME1_ascomycetes"/>
</dbReference>
<evidence type="ECO:0000256" key="1">
    <source>
        <dbReference type="ARBA" id="ARBA00001946"/>
    </source>
</evidence>
<sequence>MAPQARILDAGAWPSLLVNSGASKQKDTIMPAEVIDLLSSSEPSSSPKALKNQAQNKCDQSTLASRLTGSESHPAQPSSDPSLSIVATKRSSDVLKRSQELLIYSDDFDTTIDLSYDAGTEDHSVKRVRVAGSSEVLARSSTSVTVTTGTGANQEHTSRQKRATALDPIEFTSSPDPVPVRNKGKGRATVQPDVDDPFVSSPQVVYRKENIKPSGAHSKESAAPHPSSFEDPFASSSPLQSLKYPPARAAPKQPTAWDPISSSMPEVSLGHRESLLSSPVPLPATRKLDKAQSEVISLLDSDGDSFASLRSDDSLPDVTDIAAKVKAGLDARYPSLSKDGRALVRQTSKSPPPRKRPAAARSKSGRNTAANSVTVGRGATAAEKTLEKQEKAAARKAESERKRLEVEQARIGKKLEKERAKALAEVNKIRTDKKQSTPEMIVDLPSGLNPRIKLQVETLLKDLQVNTLTCSSPVGNVVRWRRKVTAVYNDEAERWEPVPLRLEKEEHVMVLMPAAEFVELARGDAGGQAPDPDEDVDNEYIATPTLEDHVGRMQTHFPGSKLIYLVEGMTKWMRSNRTIQNRQFAAGVRSLAAQAPAQSASAEGSQGSQRRRKPAKQKKTSVYVEEGIIEDALMRLPVIHGALIHHVDTELETAQHISTIPYRRSRDATNDRAAFCMDTGQVRTGDDAGDAYVRMLQQMTRVTPAIAYGIAAEYPTVSQLVGGFESRGPLMLEGCRKSTNKDGAFSDRTIGQALSRRLFKVFTGRDEASTDV</sequence>
<feature type="domain" description="ERCC4" evidence="15">
    <location>
        <begin position="439"/>
        <end position="725"/>
    </location>
</feature>
<evidence type="ECO:0000256" key="8">
    <source>
        <dbReference type="ARBA" id="ARBA00022801"/>
    </source>
</evidence>
<keyword evidence="5" id="KW-0479">Metal-binding</keyword>
<keyword evidence="9" id="KW-0460">Magnesium</keyword>
<evidence type="ECO:0000256" key="6">
    <source>
        <dbReference type="ARBA" id="ARBA00022759"/>
    </source>
</evidence>
<feature type="compositionally biased region" description="Low complexity" evidence="14">
    <location>
        <begin position="595"/>
        <end position="608"/>
    </location>
</feature>
<dbReference type="GO" id="GO:0031297">
    <property type="term" value="P:replication fork processing"/>
    <property type="evidence" value="ECO:0007669"/>
    <property type="project" value="TreeGrafter"/>
</dbReference>
<protein>
    <recommendedName>
        <fullName evidence="15">ERCC4 domain-containing protein</fullName>
    </recommendedName>
</protein>
<evidence type="ECO:0000256" key="14">
    <source>
        <dbReference type="SAM" id="MobiDB-lite"/>
    </source>
</evidence>